<dbReference type="GO" id="GO:0097546">
    <property type="term" value="C:ciliary base"/>
    <property type="evidence" value="ECO:0007669"/>
    <property type="project" value="TreeGrafter"/>
</dbReference>
<organism evidence="12 13">
    <name type="scientific">Hondaea fermentalgiana</name>
    <dbReference type="NCBI Taxonomy" id="2315210"/>
    <lineage>
        <taxon>Eukaryota</taxon>
        <taxon>Sar</taxon>
        <taxon>Stramenopiles</taxon>
        <taxon>Bigyra</taxon>
        <taxon>Labyrinthulomycetes</taxon>
        <taxon>Thraustochytrida</taxon>
        <taxon>Thraustochytriidae</taxon>
        <taxon>Hondaea</taxon>
    </lineage>
</organism>
<dbReference type="PANTHER" id="PTHR21532:SF0">
    <property type="entry name" value="CILIA- AND FLAGELLA-ASSOCIATED PROTEIN 36"/>
    <property type="match status" value="1"/>
</dbReference>
<dbReference type="Proteomes" id="UP000241890">
    <property type="component" value="Unassembled WGS sequence"/>
</dbReference>
<dbReference type="InterPro" id="IPR038888">
    <property type="entry name" value="CFAP36"/>
</dbReference>
<dbReference type="InParanoid" id="A0A2R5GFG4"/>
<dbReference type="InterPro" id="IPR042541">
    <property type="entry name" value="BART_sf"/>
</dbReference>
<reference evidence="12 13" key="1">
    <citation type="submission" date="2017-12" db="EMBL/GenBank/DDBJ databases">
        <title>Sequencing, de novo assembly and annotation of complete genome of a new Thraustochytrid species, strain FCC1311.</title>
        <authorList>
            <person name="Sedici K."/>
            <person name="Godart F."/>
            <person name="Aiese Cigliano R."/>
            <person name="Sanseverino W."/>
            <person name="Barakat M."/>
            <person name="Ortet P."/>
            <person name="Marechal E."/>
            <person name="Cagnac O."/>
            <person name="Amato A."/>
        </authorList>
    </citation>
    <scope>NUCLEOTIDE SEQUENCE [LARGE SCALE GENOMIC DNA]</scope>
</reference>
<dbReference type="GO" id="GO:0005930">
    <property type="term" value="C:axoneme"/>
    <property type="evidence" value="ECO:0007669"/>
    <property type="project" value="TreeGrafter"/>
</dbReference>
<evidence type="ECO:0000313" key="13">
    <source>
        <dbReference type="Proteomes" id="UP000241890"/>
    </source>
</evidence>
<protein>
    <recommendedName>
        <fullName evidence="4">Cilia- and flagella-associated protein 36</fullName>
    </recommendedName>
    <alternativeName>
        <fullName evidence="9">Coiled-coil domain-containing protein 104</fullName>
    </alternativeName>
</protein>
<dbReference type="AlphaFoldDB" id="A0A2R5GFG4"/>
<accession>A0A2R5GFG4</accession>
<evidence type="ECO:0000256" key="10">
    <source>
        <dbReference type="SAM" id="MobiDB-lite"/>
    </source>
</evidence>
<evidence type="ECO:0000256" key="4">
    <source>
        <dbReference type="ARBA" id="ARBA00021815"/>
    </source>
</evidence>
<dbReference type="PANTHER" id="PTHR21532">
    <property type="entry name" value="PHOSPHODIESTERASE HL"/>
    <property type="match status" value="1"/>
</dbReference>
<dbReference type="InterPro" id="IPR003903">
    <property type="entry name" value="UIM_dom"/>
</dbReference>
<sequence>MSDPEWVFEYMCQVLQSPSWEVPVMTFIDETCAIFDNEEENKLSHTQAHSDFKELVERLLTQHLTDVGISAEDFYEACEIAYKGEDATDVAQRIVSQLVACDDFLTFKAIMFKRNKELEMEALMELDAEDGDSQELAVVLRRSSAEAKEGDLLERQETAALEEAIQLSEETERLKDLSILEKEQADLEAAIALSLAVEEERLQMLANSSESKEAEGKQDDSHAEEKNSSESKSGAPMRYRSALPPIGAGKGADACDINEQRDLLEQQRLAAEKIIGRAPRVEINADAEFDEVDVARRKRHLEAQRKLLLAKKNAERAARLKEFEEQKRDEGGAAQKAIDAQNMASKGSETRKISAQQSHLTHALARRMKQDLIESSGTNGADGISGLEDKLKQVERLRQQRASLARTGF</sequence>
<keyword evidence="8" id="KW-0966">Cell projection</keyword>
<name>A0A2R5GFG4_9STRA</name>
<evidence type="ECO:0000256" key="1">
    <source>
        <dbReference type="ARBA" id="ARBA00004138"/>
    </source>
</evidence>
<dbReference type="InterPro" id="IPR023379">
    <property type="entry name" value="BART_dom"/>
</dbReference>
<comment type="subcellular location">
    <subcellularLocation>
        <location evidence="1">Cell projection</location>
        <location evidence="1">Cilium</location>
    </subcellularLocation>
    <subcellularLocation>
        <location evidence="2">Cytoplasm</location>
    </subcellularLocation>
</comment>
<feature type="compositionally biased region" description="Polar residues" evidence="10">
    <location>
        <begin position="342"/>
        <end position="360"/>
    </location>
</feature>
<keyword evidence="13" id="KW-1185">Reference proteome</keyword>
<feature type="domain" description="BART" evidence="11">
    <location>
        <begin position="5"/>
        <end position="119"/>
    </location>
</feature>
<evidence type="ECO:0000259" key="11">
    <source>
        <dbReference type="Pfam" id="PF11527"/>
    </source>
</evidence>
<keyword evidence="12" id="KW-0282">Flagellum</keyword>
<evidence type="ECO:0000256" key="2">
    <source>
        <dbReference type="ARBA" id="ARBA00004496"/>
    </source>
</evidence>
<comment type="caution">
    <text evidence="12">The sequence shown here is derived from an EMBL/GenBank/DDBJ whole genome shotgun (WGS) entry which is preliminary data.</text>
</comment>
<feature type="compositionally biased region" description="Basic and acidic residues" evidence="10">
    <location>
        <begin position="210"/>
        <end position="229"/>
    </location>
</feature>
<dbReference type="Pfam" id="PF11527">
    <property type="entry name" value="ARL2_Bind_BART"/>
    <property type="match status" value="1"/>
</dbReference>
<dbReference type="OrthoDB" id="272687at2759"/>
<dbReference type="Gene3D" id="1.20.1520.10">
    <property type="entry name" value="ADP-ribosylation factor-like 2-binding protein, domain"/>
    <property type="match status" value="1"/>
</dbReference>
<evidence type="ECO:0000256" key="3">
    <source>
        <dbReference type="ARBA" id="ARBA00007460"/>
    </source>
</evidence>
<gene>
    <name evidence="12" type="ORF">FCC1311_055272</name>
</gene>
<evidence type="ECO:0000313" key="12">
    <source>
        <dbReference type="EMBL" id="GBG29305.1"/>
    </source>
</evidence>
<evidence type="ECO:0000256" key="9">
    <source>
        <dbReference type="ARBA" id="ARBA00031593"/>
    </source>
</evidence>
<dbReference type="PROSITE" id="PS50330">
    <property type="entry name" value="UIM"/>
    <property type="match status" value="1"/>
</dbReference>
<evidence type="ECO:0000256" key="8">
    <source>
        <dbReference type="ARBA" id="ARBA00023273"/>
    </source>
</evidence>
<comment type="similarity">
    <text evidence="3">Belongs to the CFAP36 family.</text>
</comment>
<keyword evidence="5" id="KW-0963">Cytoplasm</keyword>
<proteinExistence type="inferred from homology"/>
<evidence type="ECO:0000256" key="7">
    <source>
        <dbReference type="ARBA" id="ARBA00023069"/>
    </source>
</evidence>
<feature type="region of interest" description="Disordered" evidence="10">
    <location>
        <begin position="205"/>
        <end position="253"/>
    </location>
</feature>
<feature type="region of interest" description="Disordered" evidence="10">
    <location>
        <begin position="325"/>
        <end position="363"/>
    </location>
</feature>
<keyword evidence="6" id="KW-0175">Coiled coil</keyword>
<keyword evidence="7" id="KW-0969">Cilium</keyword>
<evidence type="ECO:0000256" key="5">
    <source>
        <dbReference type="ARBA" id="ARBA00022490"/>
    </source>
</evidence>
<evidence type="ECO:0000256" key="6">
    <source>
        <dbReference type="ARBA" id="ARBA00023054"/>
    </source>
</evidence>
<dbReference type="EMBL" id="BEYU01000056">
    <property type="protein sequence ID" value="GBG29305.1"/>
    <property type="molecule type" value="Genomic_DNA"/>
</dbReference>